<sequence>MPSYVIVGASRGLGYQYLKTLSTNPSNKVIGLVRTPASVQSKVSADNLPSNVHILQGDLTDPSSLNAAAAEASKITSAVDYLIVNGAFLPWETAHLTPLDFIGNEQAFIDELNASMSANVAGVMWSINAFIDLVKKSSVKKVIVVSSGMADTELVGTTGITHSVSYAISKAGANMVVAKYAALYKSEGVVFLALSPGFVQTQAEDPNNVPPEVAAGLDALTKAFRKYEPNFEGPVLPEESVKSQLKVIEGITIKDSGKFLSHLGTTRML</sequence>
<proteinExistence type="predicted"/>
<dbReference type="Pfam" id="PF00106">
    <property type="entry name" value="adh_short"/>
    <property type="match status" value="1"/>
</dbReference>
<dbReference type="InterPro" id="IPR036291">
    <property type="entry name" value="NAD(P)-bd_dom_sf"/>
</dbReference>
<dbReference type="PANTHER" id="PTHR45458:SF3">
    <property type="entry name" value="CHAIN DEHYDROGENASE (ATSC), PUTATIVE-RELATED"/>
    <property type="match status" value="1"/>
</dbReference>
<dbReference type="SUPFAM" id="SSF51735">
    <property type="entry name" value="NAD(P)-binding Rossmann-fold domains"/>
    <property type="match status" value="1"/>
</dbReference>
<evidence type="ECO:0000313" key="2">
    <source>
        <dbReference type="Proteomes" id="UP000800036"/>
    </source>
</evidence>
<dbReference type="EMBL" id="ML976780">
    <property type="protein sequence ID" value="KAF1964630.1"/>
    <property type="molecule type" value="Genomic_DNA"/>
</dbReference>
<dbReference type="PANTHER" id="PTHR45458">
    <property type="entry name" value="SHORT-CHAIN DEHYDROGENASE/REDUCTASE SDR"/>
    <property type="match status" value="1"/>
</dbReference>
<dbReference type="OrthoDB" id="7289984at2759"/>
<reference evidence="1" key="1">
    <citation type="journal article" date="2020" name="Stud. Mycol.">
        <title>101 Dothideomycetes genomes: a test case for predicting lifestyles and emergence of pathogens.</title>
        <authorList>
            <person name="Haridas S."/>
            <person name="Albert R."/>
            <person name="Binder M."/>
            <person name="Bloem J."/>
            <person name="Labutti K."/>
            <person name="Salamov A."/>
            <person name="Andreopoulos B."/>
            <person name="Baker S."/>
            <person name="Barry K."/>
            <person name="Bills G."/>
            <person name="Bluhm B."/>
            <person name="Cannon C."/>
            <person name="Castanera R."/>
            <person name="Culley D."/>
            <person name="Daum C."/>
            <person name="Ezra D."/>
            <person name="Gonzalez J."/>
            <person name="Henrissat B."/>
            <person name="Kuo A."/>
            <person name="Liang C."/>
            <person name="Lipzen A."/>
            <person name="Lutzoni F."/>
            <person name="Magnuson J."/>
            <person name="Mondo S."/>
            <person name="Nolan M."/>
            <person name="Ohm R."/>
            <person name="Pangilinan J."/>
            <person name="Park H.-J."/>
            <person name="Ramirez L."/>
            <person name="Alfaro M."/>
            <person name="Sun H."/>
            <person name="Tritt A."/>
            <person name="Yoshinaga Y."/>
            <person name="Zwiers L.-H."/>
            <person name="Turgeon B."/>
            <person name="Goodwin S."/>
            <person name="Spatafora J."/>
            <person name="Crous P."/>
            <person name="Grigoriev I."/>
        </authorList>
    </citation>
    <scope>NUCLEOTIDE SEQUENCE</scope>
    <source>
        <strain evidence="1">CBS 107.79</strain>
    </source>
</reference>
<gene>
    <name evidence="1" type="ORF">BU23DRAFT_520867</name>
</gene>
<dbReference type="PRINTS" id="PR00081">
    <property type="entry name" value="GDHRDH"/>
</dbReference>
<dbReference type="InterPro" id="IPR002347">
    <property type="entry name" value="SDR_fam"/>
</dbReference>
<keyword evidence="2" id="KW-1185">Reference proteome</keyword>
<dbReference type="Proteomes" id="UP000800036">
    <property type="component" value="Unassembled WGS sequence"/>
</dbReference>
<protein>
    <submittedName>
        <fullName evidence="1">NAD(P)-binding protein</fullName>
    </submittedName>
</protein>
<evidence type="ECO:0000313" key="1">
    <source>
        <dbReference type="EMBL" id="KAF1964630.1"/>
    </source>
</evidence>
<name>A0A6A5UJW2_9PLEO</name>
<dbReference type="GO" id="GO:0016616">
    <property type="term" value="F:oxidoreductase activity, acting on the CH-OH group of donors, NAD or NADP as acceptor"/>
    <property type="evidence" value="ECO:0007669"/>
    <property type="project" value="TreeGrafter"/>
</dbReference>
<dbReference type="InterPro" id="IPR052184">
    <property type="entry name" value="SDR_enzymes"/>
</dbReference>
<dbReference type="AlphaFoldDB" id="A0A6A5UJW2"/>
<organism evidence="1 2">
    <name type="scientific">Bimuria novae-zelandiae CBS 107.79</name>
    <dbReference type="NCBI Taxonomy" id="1447943"/>
    <lineage>
        <taxon>Eukaryota</taxon>
        <taxon>Fungi</taxon>
        <taxon>Dikarya</taxon>
        <taxon>Ascomycota</taxon>
        <taxon>Pezizomycotina</taxon>
        <taxon>Dothideomycetes</taxon>
        <taxon>Pleosporomycetidae</taxon>
        <taxon>Pleosporales</taxon>
        <taxon>Massarineae</taxon>
        <taxon>Didymosphaeriaceae</taxon>
        <taxon>Bimuria</taxon>
    </lineage>
</organism>
<accession>A0A6A5UJW2</accession>
<dbReference type="Gene3D" id="3.40.50.720">
    <property type="entry name" value="NAD(P)-binding Rossmann-like Domain"/>
    <property type="match status" value="1"/>
</dbReference>